<protein>
    <submittedName>
        <fullName evidence="1">Uncharacterized protein</fullName>
    </submittedName>
</protein>
<dbReference type="AlphaFoldDB" id="A0A0D6JDT6"/>
<evidence type="ECO:0000313" key="2">
    <source>
        <dbReference type="Proteomes" id="UP000033187"/>
    </source>
</evidence>
<dbReference type="InterPro" id="IPR045932">
    <property type="entry name" value="DUF6352"/>
</dbReference>
<name>A0A0D6JDT6_9HYPH</name>
<sequence>MHLLNVGEEGWLEVTPDFIRAYLTRPEIHPIDESCAEEVKLHDELMEDPFLVVSDARLATLADRDAAENYAVVLAYRDLLKSARTIEGAYLALMRHPTPVVPPVFVDQMVHLILRNILKDVRDPIRLRAAEIFFREQSVSTDDGRLMLADEEIVDMHARTGTDTGLGQLLAETGTQMKSVTLDVLSEDNKDIYWGRSDRFDTVVDFRFEQPALDAFARVIEGWLNHLVRIEVTVEPRPRIEDSDWRWHIGLDREATEILNALYEGNAPPADSMTRLIGLFRMKIPDERLVIERVKGRPIYLALAQTAQDRVKMKPQNLITNLPLLTSV</sequence>
<dbReference type="KEGG" id="fiy:BN1229_v1_1617"/>
<dbReference type="Pfam" id="PF19879">
    <property type="entry name" value="DUF6352"/>
    <property type="match status" value="1"/>
</dbReference>
<reference evidence="2" key="1">
    <citation type="submission" date="2015-02" db="EMBL/GenBank/DDBJ databases">
        <authorList>
            <person name="Chooi Y.-H."/>
        </authorList>
    </citation>
    <scope>NUCLEOTIDE SEQUENCE [LARGE SCALE GENOMIC DNA]</scope>
    <source>
        <strain evidence="2">strain Y</strain>
    </source>
</reference>
<dbReference type="EMBL" id="LN829119">
    <property type="protein sequence ID" value="CPR18233.1"/>
    <property type="molecule type" value="Genomic_DNA"/>
</dbReference>
<gene>
    <name evidence="1" type="ORF">YBN1229_v1_1617</name>
</gene>
<dbReference type="KEGG" id="fil:BN1229_v1_1614"/>
<evidence type="ECO:0000313" key="1">
    <source>
        <dbReference type="EMBL" id="CPR18233.1"/>
    </source>
</evidence>
<dbReference type="Proteomes" id="UP000033187">
    <property type="component" value="Chromosome 1"/>
</dbReference>
<keyword evidence="2" id="KW-1185">Reference proteome</keyword>
<proteinExistence type="predicted"/>
<accession>A0A0D6JDT6</accession>
<organism evidence="1 2">
    <name type="scientific">Candidatus Filomicrobium marinum</name>
    <dbReference type="NCBI Taxonomy" id="1608628"/>
    <lineage>
        <taxon>Bacteria</taxon>
        <taxon>Pseudomonadati</taxon>
        <taxon>Pseudomonadota</taxon>
        <taxon>Alphaproteobacteria</taxon>
        <taxon>Hyphomicrobiales</taxon>
        <taxon>Hyphomicrobiaceae</taxon>
        <taxon>Filomicrobium</taxon>
    </lineage>
</organism>